<dbReference type="Pfam" id="PF14393">
    <property type="entry name" value="DUF4422"/>
    <property type="match status" value="1"/>
</dbReference>
<dbReference type="InterPro" id="IPR025536">
    <property type="entry name" value="DUF4422"/>
</dbReference>
<evidence type="ECO:0000313" key="3">
    <source>
        <dbReference type="Proteomes" id="UP000824078"/>
    </source>
</evidence>
<evidence type="ECO:0000259" key="1">
    <source>
        <dbReference type="Pfam" id="PF14393"/>
    </source>
</evidence>
<organism evidence="2 3">
    <name type="scientific">Candidatus Coprovicinus avistercoris</name>
    <dbReference type="NCBI Taxonomy" id="2840754"/>
    <lineage>
        <taxon>Bacteria</taxon>
        <taxon>Bacillati</taxon>
        <taxon>Actinomycetota</taxon>
        <taxon>Coriobacteriia</taxon>
        <taxon>Coriobacteriales</taxon>
        <taxon>Coriobacteriaceae</taxon>
        <taxon>Coriobacteriaceae incertae sedis</taxon>
        <taxon>Candidatus Coprovicinus</taxon>
    </lineage>
</organism>
<proteinExistence type="predicted"/>
<reference evidence="2" key="2">
    <citation type="journal article" date="2021" name="PeerJ">
        <title>Extensive microbial diversity within the chicken gut microbiome revealed by metagenomics and culture.</title>
        <authorList>
            <person name="Gilroy R."/>
            <person name="Ravi A."/>
            <person name="Getino M."/>
            <person name="Pursley I."/>
            <person name="Horton D.L."/>
            <person name="Alikhan N.F."/>
            <person name="Baker D."/>
            <person name="Gharbi K."/>
            <person name="Hall N."/>
            <person name="Watson M."/>
            <person name="Adriaenssens E.M."/>
            <person name="Foster-Nyarko E."/>
            <person name="Jarju S."/>
            <person name="Secka A."/>
            <person name="Antonio M."/>
            <person name="Oren A."/>
            <person name="Chaudhuri R.R."/>
            <person name="La Ragione R."/>
            <person name="Hildebrand F."/>
            <person name="Pallen M.J."/>
        </authorList>
    </citation>
    <scope>NUCLEOTIDE SEQUENCE</scope>
    <source>
        <strain evidence="2">ChiHjej12B11-29160</strain>
    </source>
</reference>
<feature type="domain" description="DUF4422" evidence="1">
    <location>
        <begin position="8"/>
        <end position="227"/>
    </location>
</feature>
<gene>
    <name evidence="2" type="ORF">IAD17_06385</name>
</gene>
<protein>
    <submittedName>
        <fullName evidence="2">DUF4422 domain-containing protein</fullName>
    </submittedName>
</protein>
<evidence type="ECO:0000313" key="2">
    <source>
        <dbReference type="EMBL" id="HIU24534.1"/>
    </source>
</evidence>
<sequence>MDTKENLKVVVAAHEPAWVPDGEEFVPVLSGAALCQSDEAVPSNWKRDDVGANISERFSAYGDLCALYWAWKNLDADVLGFACNGRYLASNYRLNRKKRVAHKDFLMHRVATYGIVVPSETNFFVVTTATQFAREHDELLITVTRDVLSEICPEYEEPFVRSLRITHGHHTNLFLMRRDLADTYCSWLFSVLEEVEGSFASIAPHVLENGALCALAGLLLDPWLDAQNKRYVEISSVRVDDKATVPSSAQYIEEQYRTKYGTKSEK</sequence>
<comment type="caution">
    <text evidence="2">The sequence shown here is derived from an EMBL/GenBank/DDBJ whole genome shotgun (WGS) entry which is preliminary data.</text>
</comment>
<accession>A0A9D1L4F1</accession>
<reference evidence="2" key="1">
    <citation type="submission" date="2020-10" db="EMBL/GenBank/DDBJ databases">
        <authorList>
            <person name="Gilroy R."/>
        </authorList>
    </citation>
    <scope>NUCLEOTIDE SEQUENCE</scope>
    <source>
        <strain evidence="2">ChiHjej12B11-29160</strain>
    </source>
</reference>
<dbReference type="Proteomes" id="UP000824078">
    <property type="component" value="Unassembled WGS sequence"/>
</dbReference>
<name>A0A9D1L4F1_9ACTN</name>
<dbReference type="AlphaFoldDB" id="A0A9D1L4F1"/>
<dbReference type="EMBL" id="DVMQ01000017">
    <property type="protein sequence ID" value="HIU24534.1"/>
    <property type="molecule type" value="Genomic_DNA"/>
</dbReference>